<name>A0A1R1L7C7_9MICC</name>
<feature type="signal peptide" evidence="2">
    <location>
        <begin position="1"/>
        <end position="19"/>
    </location>
</feature>
<dbReference type="Gene3D" id="1.20.1260.10">
    <property type="match status" value="1"/>
</dbReference>
<feature type="compositionally biased region" description="Low complexity" evidence="1">
    <location>
        <begin position="44"/>
        <end position="66"/>
    </location>
</feature>
<dbReference type="InterPro" id="IPR012347">
    <property type="entry name" value="Ferritin-like"/>
</dbReference>
<gene>
    <name evidence="4" type="ORF">BKD30_12545</name>
</gene>
<feature type="compositionally biased region" description="Low complexity" evidence="1">
    <location>
        <begin position="23"/>
        <end position="37"/>
    </location>
</feature>
<dbReference type="Pfam" id="PF03713">
    <property type="entry name" value="DUF305"/>
    <property type="match status" value="1"/>
</dbReference>
<dbReference type="PANTHER" id="PTHR36933">
    <property type="entry name" value="SLL0788 PROTEIN"/>
    <property type="match status" value="1"/>
</dbReference>
<evidence type="ECO:0000256" key="2">
    <source>
        <dbReference type="SAM" id="SignalP"/>
    </source>
</evidence>
<dbReference type="AlphaFoldDB" id="A0A1R1L7C7"/>
<dbReference type="OrthoDB" id="26872at2"/>
<dbReference type="EMBL" id="MRDE01000074">
    <property type="protein sequence ID" value="OMH23448.1"/>
    <property type="molecule type" value="Genomic_DNA"/>
</dbReference>
<dbReference type="InterPro" id="IPR005183">
    <property type="entry name" value="DUF305_CopM-like"/>
</dbReference>
<sequence length="231" mass="23473">MKRSLLISAAAVTVTLAVAGCGASTSSGGSSDSSTSGMPGMDNSSTTPPSSPSASDSASASGSAGTSVRNAADTMFAQMMIPHHQQAIEMSDMLLAKQGIDQRVRDIAQKIKAEQAPEIKTLTSWLNAWGDPTSTSSGSMSGGSMGGGSMGGGSMGGMMSSGDMQKLQDASGVDAAKLFLTQMTQHHDSAISMAKQEVANGSNPDAVALAKSIVSSQQEQMTQMKDLLTKL</sequence>
<comment type="caution">
    <text evidence="4">The sequence shown here is derived from an EMBL/GenBank/DDBJ whole genome shotgun (WGS) entry which is preliminary data.</text>
</comment>
<dbReference type="PROSITE" id="PS51257">
    <property type="entry name" value="PROKAR_LIPOPROTEIN"/>
    <property type="match status" value="1"/>
</dbReference>
<protein>
    <recommendedName>
        <fullName evidence="3">DUF305 domain-containing protein</fullName>
    </recommendedName>
</protein>
<keyword evidence="5" id="KW-1185">Reference proteome</keyword>
<evidence type="ECO:0000259" key="3">
    <source>
        <dbReference type="Pfam" id="PF03713"/>
    </source>
</evidence>
<evidence type="ECO:0000256" key="1">
    <source>
        <dbReference type="SAM" id="MobiDB-lite"/>
    </source>
</evidence>
<feature type="region of interest" description="Disordered" evidence="1">
    <location>
        <begin position="23"/>
        <end position="66"/>
    </location>
</feature>
<dbReference type="PANTHER" id="PTHR36933:SF1">
    <property type="entry name" value="SLL0788 PROTEIN"/>
    <property type="match status" value="1"/>
</dbReference>
<proteinExistence type="predicted"/>
<feature type="domain" description="DUF305" evidence="3">
    <location>
        <begin position="73"/>
        <end position="228"/>
    </location>
</feature>
<dbReference type="Proteomes" id="UP000187085">
    <property type="component" value="Unassembled WGS sequence"/>
</dbReference>
<evidence type="ECO:0000313" key="5">
    <source>
        <dbReference type="Proteomes" id="UP000187085"/>
    </source>
</evidence>
<dbReference type="STRING" id="554083.BKD30_12545"/>
<reference evidence="4 5" key="1">
    <citation type="submission" date="2016-12" db="EMBL/GenBank/DDBJ databases">
        <title>Draft genome of Tersicoccus phoenicis 1P05MA.</title>
        <authorList>
            <person name="Nakajima Y."/>
            <person name="Yoshizawa S."/>
            <person name="Nakamura K."/>
            <person name="Ogura Y."/>
            <person name="Hayashi T."/>
            <person name="Kogure K."/>
        </authorList>
    </citation>
    <scope>NUCLEOTIDE SEQUENCE [LARGE SCALE GENOMIC DNA]</scope>
    <source>
        <strain evidence="4 5">1p05MA</strain>
    </source>
</reference>
<keyword evidence="2" id="KW-0732">Signal</keyword>
<feature type="chain" id="PRO_5038968829" description="DUF305 domain-containing protein" evidence="2">
    <location>
        <begin position="20"/>
        <end position="231"/>
    </location>
</feature>
<accession>A0A1R1L7C7</accession>
<evidence type="ECO:0000313" key="4">
    <source>
        <dbReference type="EMBL" id="OMH23448.1"/>
    </source>
</evidence>
<organism evidence="4 5">
    <name type="scientific">Tersicoccus phoenicis</name>
    <dbReference type="NCBI Taxonomy" id="554083"/>
    <lineage>
        <taxon>Bacteria</taxon>
        <taxon>Bacillati</taxon>
        <taxon>Actinomycetota</taxon>
        <taxon>Actinomycetes</taxon>
        <taxon>Micrococcales</taxon>
        <taxon>Micrococcaceae</taxon>
        <taxon>Tersicoccus</taxon>
    </lineage>
</organism>